<evidence type="ECO:0000313" key="2">
    <source>
        <dbReference type="EMBL" id="CAD7278950.1"/>
    </source>
</evidence>
<evidence type="ECO:0000256" key="1">
    <source>
        <dbReference type="SAM" id="MobiDB-lite"/>
    </source>
</evidence>
<feature type="region of interest" description="Disordered" evidence="1">
    <location>
        <begin position="198"/>
        <end position="217"/>
    </location>
</feature>
<dbReference type="OrthoDB" id="277931at2759"/>
<evidence type="ECO:0000313" key="3">
    <source>
        <dbReference type="Proteomes" id="UP000678499"/>
    </source>
</evidence>
<sequence>MKEAANLAVHQKARKLNQQKVDSLCAYQSSLQISMPSFSHCAITPHERIRCHCDGHESRAGAQVVEYPGSSRLSAQKWAGVGRIGPDDFGGRKRGRGHSKRGSASGRSQLLSFASYPSVVAAFASSAVCVKNQCLLRLAGENPAAKMKSRFIELKSGFRPVPALKESIGETGLYAVAGICAVSLRELFLELRTDVNANRGGRGPKMRPENGGEEDEDELDAPLMDLEALTNSDRDFCHRCVRQLIQHLGLTERVSVVMLDIMNEGRCDMKSFTKILYEEQTISKGSIGVAVLKDLVFFAVKEGIYDARVRVLIRHVAWICRISMDLVEMYEESVVDFLAEEMKQETE</sequence>
<name>A0A7R9GF88_9CRUS</name>
<dbReference type="Proteomes" id="UP000678499">
    <property type="component" value="Unassembled WGS sequence"/>
</dbReference>
<feature type="compositionally biased region" description="Basic residues" evidence="1">
    <location>
        <begin position="92"/>
        <end position="101"/>
    </location>
</feature>
<accession>A0A7R9GF88</accession>
<dbReference type="EMBL" id="CAJPEX010001420">
    <property type="protein sequence ID" value="CAG0919102.1"/>
    <property type="molecule type" value="Genomic_DNA"/>
</dbReference>
<gene>
    <name evidence="2" type="ORF">NMOB1V02_LOCUS6639</name>
</gene>
<reference evidence="2" key="1">
    <citation type="submission" date="2020-11" db="EMBL/GenBank/DDBJ databases">
        <authorList>
            <person name="Tran Van P."/>
        </authorList>
    </citation>
    <scope>NUCLEOTIDE SEQUENCE</scope>
</reference>
<organism evidence="2">
    <name type="scientific">Notodromas monacha</name>
    <dbReference type="NCBI Taxonomy" id="399045"/>
    <lineage>
        <taxon>Eukaryota</taxon>
        <taxon>Metazoa</taxon>
        <taxon>Ecdysozoa</taxon>
        <taxon>Arthropoda</taxon>
        <taxon>Crustacea</taxon>
        <taxon>Oligostraca</taxon>
        <taxon>Ostracoda</taxon>
        <taxon>Podocopa</taxon>
        <taxon>Podocopida</taxon>
        <taxon>Cypridocopina</taxon>
        <taxon>Cypridoidea</taxon>
        <taxon>Cyprididae</taxon>
        <taxon>Notodromas</taxon>
    </lineage>
</organism>
<dbReference type="AlphaFoldDB" id="A0A7R9GF88"/>
<dbReference type="EMBL" id="OA883457">
    <property type="protein sequence ID" value="CAD7278950.1"/>
    <property type="molecule type" value="Genomic_DNA"/>
</dbReference>
<feature type="region of interest" description="Disordered" evidence="1">
    <location>
        <begin position="84"/>
        <end position="105"/>
    </location>
</feature>
<keyword evidence="3" id="KW-1185">Reference proteome</keyword>
<protein>
    <submittedName>
        <fullName evidence="2">Uncharacterized protein</fullName>
    </submittedName>
</protein>
<proteinExistence type="predicted"/>